<feature type="domain" description="DUF2007" evidence="1">
    <location>
        <begin position="8"/>
        <end position="72"/>
    </location>
</feature>
<dbReference type="InterPro" id="IPR018551">
    <property type="entry name" value="DUF2007"/>
</dbReference>
<organism evidence="2">
    <name type="scientific">hydrothermal vent metagenome</name>
    <dbReference type="NCBI Taxonomy" id="652676"/>
    <lineage>
        <taxon>unclassified sequences</taxon>
        <taxon>metagenomes</taxon>
        <taxon>ecological metagenomes</taxon>
    </lineage>
</organism>
<proteinExistence type="predicted"/>
<dbReference type="SUPFAM" id="SSF54913">
    <property type="entry name" value="GlnB-like"/>
    <property type="match status" value="1"/>
</dbReference>
<evidence type="ECO:0000259" key="1">
    <source>
        <dbReference type="Pfam" id="PF09413"/>
    </source>
</evidence>
<gene>
    <name evidence="2" type="ORF">MNBD_DELTA01-646</name>
</gene>
<name>A0A3B0QR52_9ZZZZ</name>
<evidence type="ECO:0000313" key="2">
    <source>
        <dbReference type="EMBL" id="VAV82307.1"/>
    </source>
</evidence>
<accession>A0A3B0QR52</accession>
<protein>
    <recommendedName>
        <fullName evidence="1">DUF2007 domain-containing protein</fullName>
    </recommendedName>
</protein>
<sequence>MATRIRYIDLYSLNDDIDANIIENLLEDSDIPCLINKFEMASDGLDRSLPGDKNILVEEDQVEYARQVISDAIEQGLIKNGHFKS</sequence>
<dbReference type="AlphaFoldDB" id="A0A3B0QR52"/>
<reference evidence="2" key="1">
    <citation type="submission" date="2018-06" db="EMBL/GenBank/DDBJ databases">
        <authorList>
            <person name="Zhirakovskaya E."/>
        </authorList>
    </citation>
    <scope>NUCLEOTIDE SEQUENCE</scope>
</reference>
<dbReference type="Pfam" id="PF09413">
    <property type="entry name" value="DUF2007"/>
    <property type="match status" value="1"/>
</dbReference>
<dbReference type="Gene3D" id="3.30.70.790">
    <property type="entry name" value="UreE, C-terminal domain"/>
    <property type="match status" value="1"/>
</dbReference>
<dbReference type="EMBL" id="UOEA01000012">
    <property type="protein sequence ID" value="VAV82307.1"/>
    <property type="molecule type" value="Genomic_DNA"/>
</dbReference>
<dbReference type="InterPro" id="IPR011322">
    <property type="entry name" value="N-reg_PII-like_a/b"/>
</dbReference>